<evidence type="ECO:0000313" key="3">
    <source>
        <dbReference type="Proteomes" id="UP001261624"/>
    </source>
</evidence>
<protein>
    <submittedName>
        <fullName evidence="2">Uncharacterized protein</fullName>
    </submittedName>
</protein>
<dbReference type="EMBL" id="JAVRHM010000011">
    <property type="protein sequence ID" value="MDT0690293.1"/>
    <property type="molecule type" value="Genomic_DNA"/>
</dbReference>
<proteinExistence type="predicted"/>
<evidence type="ECO:0000313" key="2">
    <source>
        <dbReference type="EMBL" id="MDT0690293.1"/>
    </source>
</evidence>
<dbReference type="Proteomes" id="UP001261624">
    <property type="component" value="Unassembled WGS sequence"/>
</dbReference>
<sequence length="409" mass="46495">MKKLLFLLLVFCGSFCLSAQTFSRNTDTLTKSTKNVFYKFLIKKGSITPQNSQNFVVKIRPNVSNTMNDNEYKIHHSNFTLLELNQKEQIDFFLEINGDSLVDRTRHLNLNLILHDTLNDVEVTTDSLKIVVNPIAIYHNEYRYLAYIGTNFDLVDGVKANNLFFAANIYLEPENNKMGWFVSLYGNRSFTSTDSVTVLARDKRIERLNDSTVLAYRETAELIRSNVSDNLGAHTSFLFPISTINSSTKLFFAPSAEFIWRRTETKSDFNSGIPLDTIQREGRLQIPFVENENSSTTYTSEFSFSIGPGVILAHQTKQMSVRLHSSAGYISSYLPQNRTIASVLEENYNNKNDIYFNGRIWITEATSGITLQAEVTNTLINPRPFYTVTLSKAINFKSLGSIFSPITSR</sequence>
<accession>A0ABU3E2R7</accession>
<comment type="caution">
    <text evidence="2">The sequence shown here is derived from an EMBL/GenBank/DDBJ whole genome shotgun (WGS) entry which is preliminary data.</text>
</comment>
<organism evidence="2 3">
    <name type="scientific">Autumnicola patrickiae</name>
    <dbReference type="NCBI Taxonomy" id="3075591"/>
    <lineage>
        <taxon>Bacteria</taxon>
        <taxon>Pseudomonadati</taxon>
        <taxon>Bacteroidota</taxon>
        <taxon>Flavobacteriia</taxon>
        <taxon>Flavobacteriales</taxon>
        <taxon>Flavobacteriaceae</taxon>
        <taxon>Autumnicola</taxon>
    </lineage>
</organism>
<feature type="signal peptide" evidence="1">
    <location>
        <begin position="1"/>
        <end position="19"/>
    </location>
</feature>
<evidence type="ECO:0000256" key="1">
    <source>
        <dbReference type="SAM" id="SignalP"/>
    </source>
</evidence>
<name>A0ABU3E2R7_9FLAO</name>
<feature type="chain" id="PRO_5045489397" evidence="1">
    <location>
        <begin position="20"/>
        <end position="409"/>
    </location>
</feature>
<dbReference type="RefSeq" id="WP_311684668.1">
    <property type="nucleotide sequence ID" value="NZ_JAVRHM010000011.1"/>
</dbReference>
<keyword evidence="1" id="KW-0732">Signal</keyword>
<gene>
    <name evidence="2" type="ORF">RM549_10890</name>
</gene>
<keyword evidence="3" id="KW-1185">Reference proteome</keyword>
<reference evidence="2 3" key="1">
    <citation type="submission" date="2023-09" db="EMBL/GenBank/DDBJ databases">
        <authorList>
            <person name="Rey-Velasco X."/>
        </authorList>
    </citation>
    <scope>NUCLEOTIDE SEQUENCE [LARGE SCALE GENOMIC DNA]</scope>
    <source>
        <strain evidence="2 3">F188</strain>
    </source>
</reference>